<evidence type="ECO:0000313" key="1">
    <source>
        <dbReference type="EMBL" id="MBF9069085.1"/>
    </source>
</evidence>
<reference evidence="1" key="1">
    <citation type="submission" date="2020-11" db="EMBL/GenBank/DDBJ databases">
        <title>Isolation and identification of active actinomycetes.</title>
        <authorList>
            <person name="Yu B."/>
        </authorList>
    </citation>
    <scope>NUCLEOTIDE SEQUENCE</scope>
    <source>
        <strain evidence="1">NEAU-YB345</strain>
    </source>
</reference>
<gene>
    <name evidence="1" type="ORF">I2501_13760</name>
</gene>
<dbReference type="EMBL" id="JADPRT010000005">
    <property type="protein sequence ID" value="MBF9069085.1"/>
    <property type="molecule type" value="Genomic_DNA"/>
</dbReference>
<comment type="caution">
    <text evidence="1">The sequence shown here is derived from an EMBL/GenBank/DDBJ whole genome shotgun (WGS) entry which is preliminary data.</text>
</comment>
<dbReference type="Proteomes" id="UP000657385">
    <property type="component" value="Unassembled WGS sequence"/>
</dbReference>
<name>A0A931B0U8_9ACTN</name>
<evidence type="ECO:0000313" key="2">
    <source>
        <dbReference type="Proteomes" id="UP000657385"/>
    </source>
</evidence>
<organism evidence="1 2">
    <name type="scientific">Streptacidiphilus fuscans</name>
    <dbReference type="NCBI Taxonomy" id="2789292"/>
    <lineage>
        <taxon>Bacteria</taxon>
        <taxon>Bacillati</taxon>
        <taxon>Actinomycetota</taxon>
        <taxon>Actinomycetes</taxon>
        <taxon>Kitasatosporales</taxon>
        <taxon>Streptomycetaceae</taxon>
        <taxon>Streptacidiphilus</taxon>
    </lineage>
</organism>
<protein>
    <submittedName>
        <fullName evidence="1">Uncharacterized protein</fullName>
    </submittedName>
</protein>
<keyword evidence="2" id="KW-1185">Reference proteome</keyword>
<proteinExistence type="predicted"/>
<sequence length="210" mass="22789">MTVINSGAAPRHTAGALRRLEAAGSTPTTVEVAAYVSAMTVHCPFLGPSVDRGMTRWTVYETATADLHAVESEVFHVGVEAAETIRRRMREPGGALACECVVLLGSDVDHRAATAWPYWALRNLYAPLGVLLGKFYAGHTETDSFGTVIPPAPFSFIPVRAAVKQRDPCFLNSTPEVARALSAADDDGRNVFETLPCDWTEIKKWARTQT</sequence>
<dbReference type="AlphaFoldDB" id="A0A931B0U8"/>
<accession>A0A931B0U8</accession>